<organism evidence="1 2">
    <name type="scientific">Capsicum baccatum</name>
    <name type="common">Peruvian pepper</name>
    <dbReference type="NCBI Taxonomy" id="33114"/>
    <lineage>
        <taxon>Eukaryota</taxon>
        <taxon>Viridiplantae</taxon>
        <taxon>Streptophyta</taxon>
        <taxon>Embryophyta</taxon>
        <taxon>Tracheophyta</taxon>
        <taxon>Spermatophyta</taxon>
        <taxon>Magnoliopsida</taxon>
        <taxon>eudicotyledons</taxon>
        <taxon>Gunneridae</taxon>
        <taxon>Pentapetalae</taxon>
        <taxon>asterids</taxon>
        <taxon>lamiids</taxon>
        <taxon>Solanales</taxon>
        <taxon>Solanaceae</taxon>
        <taxon>Solanoideae</taxon>
        <taxon>Capsiceae</taxon>
        <taxon>Capsicum</taxon>
    </lineage>
</organism>
<dbReference type="Gene3D" id="1.10.630.10">
    <property type="entry name" value="Cytochrome P450"/>
    <property type="match status" value="1"/>
</dbReference>
<evidence type="ECO:0000313" key="2">
    <source>
        <dbReference type="Proteomes" id="UP000224567"/>
    </source>
</evidence>
<name>A0A2G2WLD4_CAPBA</name>
<accession>A0A2G2WLD4</accession>
<dbReference type="Proteomes" id="UP000224567">
    <property type="component" value="Unassembled WGS sequence"/>
</dbReference>
<dbReference type="OrthoDB" id="1470350at2759"/>
<dbReference type="GO" id="GO:0016705">
    <property type="term" value="F:oxidoreductase activity, acting on paired donors, with incorporation or reduction of molecular oxygen"/>
    <property type="evidence" value="ECO:0007669"/>
    <property type="project" value="InterPro"/>
</dbReference>
<comment type="caution">
    <text evidence="1">The sequence shown here is derived from an EMBL/GenBank/DDBJ whole genome shotgun (WGS) entry which is preliminary data.</text>
</comment>
<dbReference type="STRING" id="33114.A0A2G2WLD4"/>
<dbReference type="GO" id="GO:0005506">
    <property type="term" value="F:iron ion binding"/>
    <property type="evidence" value="ECO:0007669"/>
    <property type="project" value="InterPro"/>
</dbReference>
<gene>
    <name evidence="1" type="ORF">CQW23_15196</name>
</gene>
<sequence>MVEKLLLDAISGSVVTMEANFSQLTLDVIGIALFNYNFDSLITESPVIDAVYTALNETELHSTDMFPYWQAGIRYGYRSRGRILHDLNLKIWGYGSRDG</sequence>
<dbReference type="EMBL" id="MLFT02000006">
    <property type="protein sequence ID" value="PHT46038.1"/>
    <property type="molecule type" value="Genomic_DNA"/>
</dbReference>
<dbReference type="SUPFAM" id="SSF48264">
    <property type="entry name" value="Cytochrome P450"/>
    <property type="match status" value="1"/>
</dbReference>
<reference evidence="1 2" key="1">
    <citation type="journal article" date="2017" name="Genome Biol.">
        <title>New reference genome sequences of hot pepper reveal the massive evolution of plant disease-resistance genes by retroduplication.</title>
        <authorList>
            <person name="Kim S."/>
            <person name="Park J."/>
            <person name="Yeom S.I."/>
            <person name="Kim Y.M."/>
            <person name="Seo E."/>
            <person name="Kim K.T."/>
            <person name="Kim M.S."/>
            <person name="Lee J.M."/>
            <person name="Cheong K."/>
            <person name="Shin H.S."/>
            <person name="Kim S.B."/>
            <person name="Han K."/>
            <person name="Lee J."/>
            <person name="Park M."/>
            <person name="Lee H.A."/>
            <person name="Lee H.Y."/>
            <person name="Lee Y."/>
            <person name="Oh S."/>
            <person name="Lee J.H."/>
            <person name="Choi E."/>
            <person name="Choi E."/>
            <person name="Lee S.E."/>
            <person name="Jeon J."/>
            <person name="Kim H."/>
            <person name="Choi G."/>
            <person name="Song H."/>
            <person name="Lee J."/>
            <person name="Lee S.C."/>
            <person name="Kwon J.K."/>
            <person name="Lee H.Y."/>
            <person name="Koo N."/>
            <person name="Hong Y."/>
            <person name="Kim R.W."/>
            <person name="Kang W.H."/>
            <person name="Huh J.H."/>
            <person name="Kang B.C."/>
            <person name="Yang T.J."/>
            <person name="Lee Y.H."/>
            <person name="Bennetzen J.L."/>
            <person name="Choi D."/>
        </authorList>
    </citation>
    <scope>NUCLEOTIDE SEQUENCE [LARGE SCALE GENOMIC DNA]</scope>
    <source>
        <strain evidence="2">cv. PBC81</strain>
    </source>
</reference>
<keyword evidence="2" id="KW-1185">Reference proteome</keyword>
<protein>
    <submittedName>
        <fullName evidence="1">Uncharacterized protein</fullName>
    </submittedName>
</protein>
<dbReference type="GO" id="GO:0004497">
    <property type="term" value="F:monooxygenase activity"/>
    <property type="evidence" value="ECO:0007669"/>
    <property type="project" value="InterPro"/>
</dbReference>
<reference evidence="2" key="2">
    <citation type="journal article" date="2017" name="J. Anim. Genet.">
        <title>Multiple reference genome sequences of hot pepper reveal the massive evolution of plant disease resistance genes by retroduplication.</title>
        <authorList>
            <person name="Kim S."/>
            <person name="Park J."/>
            <person name="Yeom S.-I."/>
            <person name="Kim Y.-M."/>
            <person name="Seo E."/>
            <person name="Kim K.-T."/>
            <person name="Kim M.-S."/>
            <person name="Lee J.M."/>
            <person name="Cheong K."/>
            <person name="Shin H.-S."/>
            <person name="Kim S.-B."/>
            <person name="Han K."/>
            <person name="Lee J."/>
            <person name="Park M."/>
            <person name="Lee H.-A."/>
            <person name="Lee H.-Y."/>
            <person name="Lee Y."/>
            <person name="Oh S."/>
            <person name="Lee J.H."/>
            <person name="Choi E."/>
            <person name="Choi E."/>
            <person name="Lee S.E."/>
            <person name="Jeon J."/>
            <person name="Kim H."/>
            <person name="Choi G."/>
            <person name="Song H."/>
            <person name="Lee J."/>
            <person name="Lee S.-C."/>
            <person name="Kwon J.-K."/>
            <person name="Lee H.-Y."/>
            <person name="Koo N."/>
            <person name="Hong Y."/>
            <person name="Kim R.W."/>
            <person name="Kang W.-H."/>
            <person name="Huh J.H."/>
            <person name="Kang B.-C."/>
            <person name="Yang T.-J."/>
            <person name="Lee Y.-H."/>
            <person name="Bennetzen J.L."/>
            <person name="Choi D."/>
        </authorList>
    </citation>
    <scope>NUCLEOTIDE SEQUENCE [LARGE SCALE GENOMIC DNA]</scope>
    <source>
        <strain evidence="2">cv. PBC81</strain>
    </source>
</reference>
<dbReference type="GO" id="GO:0020037">
    <property type="term" value="F:heme binding"/>
    <property type="evidence" value="ECO:0007669"/>
    <property type="project" value="InterPro"/>
</dbReference>
<dbReference type="InterPro" id="IPR036396">
    <property type="entry name" value="Cyt_P450_sf"/>
</dbReference>
<evidence type="ECO:0000313" key="1">
    <source>
        <dbReference type="EMBL" id="PHT46038.1"/>
    </source>
</evidence>
<dbReference type="AlphaFoldDB" id="A0A2G2WLD4"/>
<proteinExistence type="predicted"/>